<dbReference type="EMBL" id="CP003346">
    <property type="protein sequence ID" value="AGA78953.1"/>
    <property type="molecule type" value="Genomic_DNA"/>
</dbReference>
<protein>
    <submittedName>
        <fullName evidence="1">Uncharacterized protein</fullName>
    </submittedName>
</protein>
<dbReference type="STRING" id="926556.Echvi_2713"/>
<evidence type="ECO:0000313" key="1">
    <source>
        <dbReference type="EMBL" id="AGA78953.1"/>
    </source>
</evidence>
<dbReference type="AlphaFoldDB" id="L0G0X4"/>
<dbReference type="HOGENOM" id="CLU_2537206_0_0_10"/>
<proteinExistence type="predicted"/>
<keyword evidence="2" id="KW-1185">Reference proteome</keyword>
<dbReference type="KEGG" id="evi:Echvi_2713"/>
<organism evidence="1 2">
    <name type="scientific">Echinicola vietnamensis (strain DSM 17526 / LMG 23754 / KMM 6221)</name>
    <dbReference type="NCBI Taxonomy" id="926556"/>
    <lineage>
        <taxon>Bacteria</taxon>
        <taxon>Pseudomonadati</taxon>
        <taxon>Bacteroidota</taxon>
        <taxon>Cytophagia</taxon>
        <taxon>Cytophagales</taxon>
        <taxon>Cyclobacteriaceae</taxon>
        <taxon>Echinicola</taxon>
    </lineage>
</organism>
<name>L0G0X4_ECHVK</name>
<gene>
    <name evidence="1" type="ordered locus">Echvi_2713</name>
</gene>
<sequence>MGIGFVAMVMFDFTPKGKRNIVGFGKNYAQFGTDLLIGGFSKWYTDKMGVAGVEKGVVEFFNGFNGNLRNTVGTGAKKGFTDE</sequence>
<dbReference type="RefSeq" id="WP_015266506.1">
    <property type="nucleotide sequence ID" value="NC_019904.1"/>
</dbReference>
<reference evidence="2" key="1">
    <citation type="submission" date="2012-02" db="EMBL/GenBank/DDBJ databases">
        <title>The complete genome of Echinicola vietnamensis DSM 17526.</title>
        <authorList>
            <person name="Lucas S."/>
            <person name="Copeland A."/>
            <person name="Lapidus A."/>
            <person name="Glavina del Rio T."/>
            <person name="Dalin E."/>
            <person name="Tice H."/>
            <person name="Bruce D."/>
            <person name="Goodwin L."/>
            <person name="Pitluck S."/>
            <person name="Peters L."/>
            <person name="Ovchinnikova G."/>
            <person name="Teshima H."/>
            <person name="Kyrpides N."/>
            <person name="Mavromatis K."/>
            <person name="Ivanova N."/>
            <person name="Brettin T."/>
            <person name="Detter J.C."/>
            <person name="Han C."/>
            <person name="Larimer F."/>
            <person name="Land M."/>
            <person name="Hauser L."/>
            <person name="Markowitz V."/>
            <person name="Cheng J.-F."/>
            <person name="Hugenholtz P."/>
            <person name="Woyke T."/>
            <person name="Wu D."/>
            <person name="Brambilla E."/>
            <person name="Klenk H.-P."/>
            <person name="Eisen J.A."/>
        </authorList>
    </citation>
    <scope>NUCLEOTIDE SEQUENCE [LARGE SCALE GENOMIC DNA]</scope>
    <source>
        <strain evidence="2">DSM 17526 / LMG 23754 / KMM 6221</strain>
    </source>
</reference>
<evidence type="ECO:0000313" key="2">
    <source>
        <dbReference type="Proteomes" id="UP000010796"/>
    </source>
</evidence>
<accession>L0G0X4</accession>
<dbReference type="Proteomes" id="UP000010796">
    <property type="component" value="Chromosome"/>
</dbReference>